<evidence type="ECO:0000313" key="3">
    <source>
        <dbReference type="Proteomes" id="UP000238083"/>
    </source>
</evidence>
<name>A0A2T0QND3_9ACTN</name>
<feature type="compositionally biased region" description="Basic and acidic residues" evidence="1">
    <location>
        <begin position="75"/>
        <end position="97"/>
    </location>
</feature>
<dbReference type="OrthoDB" id="4741461at2"/>
<dbReference type="EMBL" id="PVZF01000035">
    <property type="protein sequence ID" value="PRY06093.1"/>
    <property type="molecule type" value="Genomic_DNA"/>
</dbReference>
<feature type="region of interest" description="Disordered" evidence="1">
    <location>
        <begin position="152"/>
        <end position="222"/>
    </location>
</feature>
<feature type="compositionally biased region" description="Acidic residues" evidence="1">
    <location>
        <begin position="53"/>
        <end position="69"/>
    </location>
</feature>
<feature type="compositionally biased region" description="Low complexity" evidence="1">
    <location>
        <begin position="16"/>
        <end position="32"/>
    </location>
</feature>
<evidence type="ECO:0000256" key="1">
    <source>
        <dbReference type="SAM" id="MobiDB-lite"/>
    </source>
</evidence>
<feature type="region of interest" description="Disordered" evidence="1">
    <location>
        <begin position="1"/>
        <end position="97"/>
    </location>
</feature>
<dbReference type="Proteomes" id="UP000238083">
    <property type="component" value="Unassembled WGS sequence"/>
</dbReference>
<protein>
    <recommendedName>
        <fullName evidence="4">Scaffolding protein</fullName>
    </recommendedName>
</protein>
<sequence length="222" mass="23736">MTDQPTALDRLLGAGPTADPAQEPAQQAQEPTNDVDPHEGTSDPSTASQEPQEAVEGEDDQDRTLDDEPAGAGRRNREARYRTQLREVEADRDRLAGDLEAARKTIAESLSDLRKPSALWAAGTTVADLLDEDGRVDPAKVADASKAAVEALGLARGPRPDRTQGSGDRAVDRKSMTVQDVVWADTNDPRTASPVARPNSGPSPTDQALDNLAKWLADPSRK</sequence>
<reference evidence="2 3" key="1">
    <citation type="submission" date="2018-03" db="EMBL/GenBank/DDBJ databases">
        <title>Genomic Encyclopedia of Archaeal and Bacterial Type Strains, Phase II (KMG-II): from individual species to whole genera.</title>
        <authorList>
            <person name="Goeker M."/>
        </authorList>
    </citation>
    <scope>NUCLEOTIDE SEQUENCE [LARGE SCALE GENOMIC DNA]</scope>
    <source>
        <strain evidence="2 3">DSM 19711</strain>
    </source>
</reference>
<keyword evidence="3" id="KW-1185">Reference proteome</keyword>
<organism evidence="2 3">
    <name type="scientific">Kineococcus rhizosphaerae</name>
    <dbReference type="NCBI Taxonomy" id="559628"/>
    <lineage>
        <taxon>Bacteria</taxon>
        <taxon>Bacillati</taxon>
        <taxon>Actinomycetota</taxon>
        <taxon>Actinomycetes</taxon>
        <taxon>Kineosporiales</taxon>
        <taxon>Kineosporiaceae</taxon>
        <taxon>Kineococcus</taxon>
    </lineage>
</organism>
<feature type="compositionally biased region" description="Polar residues" evidence="1">
    <location>
        <begin position="42"/>
        <end position="51"/>
    </location>
</feature>
<evidence type="ECO:0000313" key="2">
    <source>
        <dbReference type="EMBL" id="PRY06093.1"/>
    </source>
</evidence>
<gene>
    <name evidence="2" type="ORF">CLV37_1358</name>
</gene>
<proteinExistence type="predicted"/>
<dbReference type="RefSeq" id="WP_106215699.1">
    <property type="nucleotide sequence ID" value="NZ_PVZF01000035.1"/>
</dbReference>
<accession>A0A2T0QND3</accession>
<evidence type="ECO:0008006" key="4">
    <source>
        <dbReference type="Google" id="ProtNLM"/>
    </source>
</evidence>
<dbReference type="AlphaFoldDB" id="A0A2T0QND3"/>
<comment type="caution">
    <text evidence="2">The sequence shown here is derived from an EMBL/GenBank/DDBJ whole genome shotgun (WGS) entry which is preliminary data.</text>
</comment>